<dbReference type="SUPFAM" id="SSF64307">
    <property type="entry name" value="SirA-like"/>
    <property type="match status" value="1"/>
</dbReference>
<evidence type="ECO:0000313" key="2">
    <source>
        <dbReference type="EMBL" id="UTV29219.1"/>
    </source>
</evidence>
<proteinExistence type="predicted"/>
<gene>
    <name evidence="2" type="ORF">NNL38_03330</name>
</gene>
<accession>A0ABY5GJE8</accession>
<name>A0ABY5GJE8_9GAMM</name>
<feature type="domain" description="UPF0033" evidence="1">
    <location>
        <begin position="3"/>
        <end position="59"/>
    </location>
</feature>
<reference evidence="2" key="1">
    <citation type="submission" date="2022-07" db="EMBL/GenBank/DDBJ databases">
        <title>Genome sequencing of Photobacterium atrarenae GJH2-4.</title>
        <authorList>
            <person name="Park S.-J."/>
        </authorList>
    </citation>
    <scope>NUCLEOTIDE SEQUENCE</scope>
    <source>
        <strain evidence="2">GJH2-4</strain>
    </source>
</reference>
<keyword evidence="3" id="KW-1185">Reference proteome</keyword>
<organism evidence="2 3">
    <name type="scientific">Photobacterium atrarenae</name>
    <dbReference type="NCBI Taxonomy" id="865757"/>
    <lineage>
        <taxon>Bacteria</taxon>
        <taxon>Pseudomonadati</taxon>
        <taxon>Pseudomonadota</taxon>
        <taxon>Gammaproteobacteria</taxon>
        <taxon>Vibrionales</taxon>
        <taxon>Vibrionaceae</taxon>
        <taxon>Photobacterium</taxon>
    </lineage>
</organism>
<evidence type="ECO:0000313" key="3">
    <source>
        <dbReference type="Proteomes" id="UP001057998"/>
    </source>
</evidence>
<dbReference type="EMBL" id="CP101508">
    <property type="protein sequence ID" value="UTV29219.1"/>
    <property type="molecule type" value="Genomic_DNA"/>
</dbReference>
<dbReference type="Pfam" id="PF01206">
    <property type="entry name" value="TusA"/>
    <property type="match status" value="1"/>
</dbReference>
<dbReference type="InterPro" id="IPR036868">
    <property type="entry name" value="TusA-like_sf"/>
</dbReference>
<dbReference type="Proteomes" id="UP001057998">
    <property type="component" value="Chromosome 1"/>
</dbReference>
<protein>
    <submittedName>
        <fullName evidence="2">Sulfurtransferase TusA family protein</fullName>
    </submittedName>
</protein>
<evidence type="ECO:0000259" key="1">
    <source>
        <dbReference type="Pfam" id="PF01206"/>
    </source>
</evidence>
<sequence>MALLLAKRATRALRYGESMKIHLSDTGARQDIPRYLFNHGFTIEEQVASAQSLVIIVTKRQ</sequence>
<dbReference type="Gene3D" id="3.30.110.40">
    <property type="entry name" value="TusA-like domain"/>
    <property type="match status" value="1"/>
</dbReference>
<dbReference type="InterPro" id="IPR001455">
    <property type="entry name" value="TusA-like"/>
</dbReference>